<feature type="region of interest" description="Disordered" evidence="6">
    <location>
        <begin position="1"/>
        <end position="144"/>
    </location>
</feature>
<keyword evidence="3" id="KW-0238">DNA-binding</keyword>
<keyword evidence="1" id="KW-0479">Metal-binding</keyword>
<protein>
    <recommendedName>
        <fullName evidence="7">Zn(2)-C6 fungal-type domain-containing protein</fullName>
    </recommendedName>
</protein>
<name>A0ABR4PFC0_9HELO</name>
<reference evidence="8 9" key="1">
    <citation type="submission" date="2024-06" db="EMBL/GenBank/DDBJ databases">
        <title>Complete genome of Phlyctema vagabunda strain 19-DSS-EL-015.</title>
        <authorList>
            <person name="Fiorenzani C."/>
        </authorList>
    </citation>
    <scope>NUCLEOTIDE SEQUENCE [LARGE SCALE GENOMIC DNA]</scope>
    <source>
        <strain evidence="8 9">19-DSS-EL-015</strain>
    </source>
</reference>
<feature type="domain" description="Zn(2)-C6 fungal-type" evidence="7">
    <location>
        <begin position="145"/>
        <end position="180"/>
    </location>
</feature>
<dbReference type="InterPro" id="IPR001138">
    <property type="entry name" value="Zn2Cys6_DnaBD"/>
</dbReference>
<evidence type="ECO:0000256" key="4">
    <source>
        <dbReference type="ARBA" id="ARBA00023163"/>
    </source>
</evidence>
<dbReference type="Gene3D" id="4.10.240.10">
    <property type="entry name" value="Zn(2)-C6 fungal-type DNA-binding domain"/>
    <property type="match status" value="1"/>
</dbReference>
<evidence type="ECO:0000256" key="6">
    <source>
        <dbReference type="SAM" id="MobiDB-lite"/>
    </source>
</evidence>
<dbReference type="SMART" id="SM00906">
    <property type="entry name" value="Fungal_trans"/>
    <property type="match status" value="1"/>
</dbReference>
<dbReference type="InterPro" id="IPR007219">
    <property type="entry name" value="XnlR_reg_dom"/>
</dbReference>
<dbReference type="InterPro" id="IPR050797">
    <property type="entry name" value="Carb_Metab_Trans_Reg"/>
</dbReference>
<evidence type="ECO:0000256" key="5">
    <source>
        <dbReference type="ARBA" id="ARBA00023242"/>
    </source>
</evidence>
<evidence type="ECO:0000256" key="2">
    <source>
        <dbReference type="ARBA" id="ARBA00023015"/>
    </source>
</evidence>
<feature type="compositionally biased region" description="Polar residues" evidence="6">
    <location>
        <begin position="247"/>
        <end position="289"/>
    </location>
</feature>
<evidence type="ECO:0000313" key="8">
    <source>
        <dbReference type="EMBL" id="KAL3421979.1"/>
    </source>
</evidence>
<dbReference type="PANTHER" id="PTHR31668">
    <property type="entry name" value="GLUCOSE TRANSPORT TRANSCRIPTION REGULATOR RGT1-RELATED-RELATED"/>
    <property type="match status" value="1"/>
</dbReference>
<accession>A0ABR4PFC0</accession>
<dbReference type="EMBL" id="JBFCZG010000005">
    <property type="protein sequence ID" value="KAL3421979.1"/>
    <property type="molecule type" value="Genomic_DNA"/>
</dbReference>
<dbReference type="PROSITE" id="PS00463">
    <property type="entry name" value="ZN2_CY6_FUNGAL_1"/>
    <property type="match status" value="1"/>
</dbReference>
<keyword evidence="2" id="KW-0805">Transcription regulation</keyword>
<evidence type="ECO:0000256" key="1">
    <source>
        <dbReference type="ARBA" id="ARBA00022723"/>
    </source>
</evidence>
<evidence type="ECO:0000259" key="7">
    <source>
        <dbReference type="PROSITE" id="PS50048"/>
    </source>
</evidence>
<proteinExistence type="predicted"/>
<keyword evidence="9" id="KW-1185">Reference proteome</keyword>
<feature type="compositionally biased region" description="Low complexity" evidence="6">
    <location>
        <begin position="97"/>
        <end position="106"/>
    </location>
</feature>
<dbReference type="Pfam" id="PF00172">
    <property type="entry name" value="Zn_clus"/>
    <property type="match status" value="1"/>
</dbReference>
<organism evidence="8 9">
    <name type="scientific">Phlyctema vagabunda</name>
    <dbReference type="NCBI Taxonomy" id="108571"/>
    <lineage>
        <taxon>Eukaryota</taxon>
        <taxon>Fungi</taxon>
        <taxon>Dikarya</taxon>
        <taxon>Ascomycota</taxon>
        <taxon>Pezizomycotina</taxon>
        <taxon>Leotiomycetes</taxon>
        <taxon>Helotiales</taxon>
        <taxon>Dermateaceae</taxon>
        <taxon>Phlyctema</taxon>
    </lineage>
</organism>
<feature type="compositionally biased region" description="Polar residues" evidence="6">
    <location>
        <begin position="301"/>
        <end position="331"/>
    </location>
</feature>
<dbReference type="Pfam" id="PF04082">
    <property type="entry name" value="Fungal_trans"/>
    <property type="match status" value="1"/>
</dbReference>
<gene>
    <name evidence="8" type="ORF">PVAG01_06135</name>
</gene>
<dbReference type="SUPFAM" id="SSF57701">
    <property type="entry name" value="Zn2/Cys6 DNA-binding domain"/>
    <property type="match status" value="1"/>
</dbReference>
<evidence type="ECO:0000256" key="3">
    <source>
        <dbReference type="ARBA" id="ARBA00023125"/>
    </source>
</evidence>
<feature type="region of interest" description="Disordered" evidence="6">
    <location>
        <begin position="228"/>
        <end position="335"/>
    </location>
</feature>
<keyword evidence="5" id="KW-0539">Nucleus</keyword>
<dbReference type="CDD" id="cd12148">
    <property type="entry name" value="fungal_TF_MHR"/>
    <property type="match status" value="1"/>
</dbReference>
<dbReference type="PROSITE" id="PS50048">
    <property type="entry name" value="ZN2_CY6_FUNGAL_2"/>
    <property type="match status" value="1"/>
</dbReference>
<evidence type="ECO:0000313" key="9">
    <source>
        <dbReference type="Proteomes" id="UP001629113"/>
    </source>
</evidence>
<dbReference type="InterPro" id="IPR036864">
    <property type="entry name" value="Zn2-C6_fun-type_DNA-bd_sf"/>
</dbReference>
<dbReference type="SMART" id="SM00066">
    <property type="entry name" value="GAL4"/>
    <property type="match status" value="1"/>
</dbReference>
<comment type="caution">
    <text evidence="8">The sequence shown here is derived from an EMBL/GenBank/DDBJ whole genome shotgun (WGS) entry which is preliminary data.</text>
</comment>
<dbReference type="CDD" id="cd00067">
    <property type="entry name" value="GAL4"/>
    <property type="match status" value="1"/>
</dbReference>
<keyword evidence="4" id="KW-0804">Transcription</keyword>
<sequence length="758" mass="83437">MNPDDAANLQQSYPSPNAVAADNGGPFYSSQNQPTANMTSPEELQLAAQLSRNMAPNMTSDNGIDSLPTSDLRAQQGVVNHQYQQDPQNHSMHDHQQQQQQQQLAAHHQHVGNAQLDGMGGQYGSPVPADSSAGANRKRSKVSRACDECRRKKVRCDASEDPGEGAPCTNCKRLGAECLFSRVPMKRGPSKGYIKELADRLHNLENTMGQSGEITQAPAQHEIPYQHRPSEEFSPAPGMEQGRKRSFSSISNDFGTPFQTNQRSGPSWSQDSGRQNHPSTSTFTSNQLASGGPQLFRDPNYSPNDIQQPSWRNAPDTLNRQGNSFNSQGDQAQGDHVVTDPQALIQEYYNTVHLTFPILSQSDEPLAKITPATQDSFFNALHNAVRSLPSEQPFTSLPINAASFDHSSRSAKIVHLQVILLELIEATSLDPAYKPRQPSTSPSMLLGTAVGLAYSLKLHVHKTSDRVSEGETGVDEQSERRLWWCVVVMDKWHAASTSSPVMIPDDSCIFYSEDRAVLGDPLYHLARLSLVLAQMSEILTLPNDESEMSVKEVSKYGTLLRGQLKRVQEDFPETFFPASNCPLIHICYWGLRILMELIRPDSEPKDLLEPALHIITQLNFNTGFISPLTYHATTLAVLALVELMGIESTKAEATVSLKSFLENRHAQSSWDGVINTYIVKKLPPVPNSTAGPSSALSEASLTASQGLQRLADLATATEEGKQDNEKIAPTSPFERYHEMRGIIRRGYVSAFTNLATSK</sequence>
<dbReference type="Proteomes" id="UP001629113">
    <property type="component" value="Unassembled WGS sequence"/>
</dbReference>
<dbReference type="PANTHER" id="PTHR31668:SF26">
    <property type="entry name" value="GLUCOSE TRANSPORT TRANSCRIPTION REGULATOR RGT1-RELATED"/>
    <property type="match status" value="1"/>
</dbReference>
<feature type="compositionally biased region" description="Polar residues" evidence="6">
    <location>
        <begin position="28"/>
        <end position="90"/>
    </location>
</feature>